<dbReference type="InterPro" id="IPR029044">
    <property type="entry name" value="Nucleotide-diphossugar_trans"/>
</dbReference>
<evidence type="ECO:0000313" key="1">
    <source>
        <dbReference type="EMBL" id="MBD2319200.1"/>
    </source>
</evidence>
<dbReference type="SUPFAM" id="SSF53448">
    <property type="entry name" value="Nucleotide-diphospho-sugar transferases"/>
    <property type="match status" value="1"/>
</dbReference>
<keyword evidence="2" id="KW-1185">Reference proteome</keyword>
<accession>A0ABR8CGH6</accession>
<organism evidence="1 2">
    <name type="scientific">Phormidium tenue FACHB-1050</name>
    <dbReference type="NCBI Taxonomy" id="2692857"/>
    <lineage>
        <taxon>Bacteria</taxon>
        <taxon>Bacillati</taxon>
        <taxon>Cyanobacteriota</taxon>
        <taxon>Cyanophyceae</taxon>
        <taxon>Oscillatoriophycideae</taxon>
        <taxon>Oscillatoriales</taxon>
        <taxon>Oscillatoriaceae</taxon>
        <taxon>Phormidium</taxon>
    </lineage>
</organism>
<protein>
    <submittedName>
        <fullName evidence="1">Glycosyltransferase family 2 protein</fullName>
    </submittedName>
</protein>
<comment type="caution">
    <text evidence="1">The sequence shown here is derived from an EMBL/GenBank/DDBJ whole genome shotgun (WGS) entry which is preliminary data.</text>
</comment>
<dbReference type="EMBL" id="JACJQY010000044">
    <property type="protein sequence ID" value="MBD2319200.1"/>
    <property type="molecule type" value="Genomic_DNA"/>
</dbReference>
<reference evidence="1 2" key="1">
    <citation type="journal article" date="2020" name="ISME J.">
        <title>Comparative genomics reveals insights into cyanobacterial evolution and habitat adaptation.</title>
        <authorList>
            <person name="Chen M.Y."/>
            <person name="Teng W.K."/>
            <person name="Zhao L."/>
            <person name="Hu C.X."/>
            <person name="Zhou Y.K."/>
            <person name="Han B.P."/>
            <person name="Song L.R."/>
            <person name="Shu W.S."/>
        </authorList>
    </citation>
    <scope>NUCLEOTIDE SEQUENCE [LARGE SCALE GENOMIC DNA]</scope>
    <source>
        <strain evidence="1 2">FACHB-1050</strain>
    </source>
</reference>
<dbReference type="RefSeq" id="WP_190580920.1">
    <property type="nucleotide sequence ID" value="NZ_CAWPQU010000039.1"/>
</dbReference>
<name>A0ABR8CGH6_9CYAN</name>
<sequence length="260" mass="29824">MLAFIIALKSSQVSSSWGLVCKLFERTLKSVCNQTSEDYRVIVVCHEKPEIQFESPQVTYIQVDFPIPGSTFASKDKDKMRKMQVGLLHAQKINASHVMFIDADDCISKHIAQFASQNPEENGWFFSKGYDYREDICLLRKRNKNLHLRTNTSHVVKIDLLKPEMNLSSDEIDADCGLNHPHTARVLSKRGTPLKVLPFRGVIYITDNGENIWWNQEALEPNRNSIKNSITLLIKGLYQFFITQAVTNSIREEFSLYPIN</sequence>
<evidence type="ECO:0000313" key="2">
    <source>
        <dbReference type="Proteomes" id="UP000618445"/>
    </source>
</evidence>
<gene>
    <name evidence="1" type="ORF">H6G05_20440</name>
</gene>
<proteinExistence type="predicted"/>
<dbReference type="CDD" id="cd00761">
    <property type="entry name" value="Glyco_tranf_GTA_type"/>
    <property type="match status" value="1"/>
</dbReference>
<dbReference type="Proteomes" id="UP000618445">
    <property type="component" value="Unassembled WGS sequence"/>
</dbReference>